<evidence type="ECO:0000256" key="4">
    <source>
        <dbReference type="ARBA" id="ARBA00022737"/>
    </source>
</evidence>
<feature type="compositionally biased region" description="Polar residues" evidence="12">
    <location>
        <begin position="478"/>
        <end position="494"/>
    </location>
</feature>
<dbReference type="Proteomes" id="UP001652741">
    <property type="component" value="Chromosome ssa18"/>
</dbReference>
<proteinExistence type="inferred from homology"/>
<feature type="domain" description="C2H2-type" evidence="14">
    <location>
        <begin position="836"/>
        <end position="863"/>
    </location>
</feature>
<keyword evidence="6" id="KW-0862">Zinc</keyword>
<reference evidence="16" key="1">
    <citation type="submission" date="2025-08" db="UniProtKB">
        <authorList>
            <consortium name="RefSeq"/>
        </authorList>
    </citation>
    <scope>IDENTIFICATION</scope>
</reference>
<feature type="chain" id="PRO_5045194632" evidence="13">
    <location>
        <begin position="20"/>
        <end position="1026"/>
    </location>
</feature>
<evidence type="ECO:0000256" key="1">
    <source>
        <dbReference type="ARBA" id="ARBA00004123"/>
    </source>
</evidence>
<keyword evidence="3" id="KW-0479">Metal-binding</keyword>
<dbReference type="SMART" id="SM00355">
    <property type="entry name" value="ZnF_C2H2"/>
    <property type="match status" value="17"/>
</dbReference>
<feature type="domain" description="C2H2-type" evidence="14">
    <location>
        <begin position="607"/>
        <end position="634"/>
    </location>
</feature>
<feature type="domain" description="C2H2-type" evidence="14">
    <location>
        <begin position="780"/>
        <end position="807"/>
    </location>
</feature>
<feature type="domain" description="C2H2-type" evidence="14">
    <location>
        <begin position="635"/>
        <end position="662"/>
    </location>
</feature>
<feature type="domain" description="C2H2-type" evidence="14">
    <location>
        <begin position="579"/>
        <end position="606"/>
    </location>
</feature>
<feature type="domain" description="C2H2-type" evidence="14">
    <location>
        <begin position="808"/>
        <end position="835"/>
    </location>
</feature>
<keyword evidence="15" id="KW-1185">Reference proteome</keyword>
<evidence type="ECO:0000256" key="3">
    <source>
        <dbReference type="ARBA" id="ARBA00022723"/>
    </source>
</evidence>
<keyword evidence="9" id="KW-0804">Transcription</keyword>
<feature type="region of interest" description="Disordered" evidence="12">
    <location>
        <begin position="475"/>
        <end position="503"/>
    </location>
</feature>
<dbReference type="GeneID" id="106578122"/>
<comment type="subcellular location">
    <subcellularLocation>
        <location evidence="1">Nucleus</location>
    </subcellularLocation>
</comment>
<evidence type="ECO:0000256" key="13">
    <source>
        <dbReference type="SAM" id="SignalP"/>
    </source>
</evidence>
<feature type="domain" description="C2H2-type" evidence="14">
    <location>
        <begin position="752"/>
        <end position="779"/>
    </location>
</feature>
<sequence length="1026" mass="116386">MSKLQTLCVFLNECLTAAALEIFGEVEKTVVVYEEENDRLRRLLRRTPEIQQCRIVPPDPLQLSVSEEEVPPEQQEWSPSLGQKDPETRKIKEEQEEVRTSQEEEQLQGVEPDIIEFIFTPPCVKSECDQEDPRQEAVLAEHPTLSPLKMSKLQSFRVFLNERLTAFAAVEISGEFAKAVAEYQEENDLLRRLLQITPEIKLCRIDSLQLSVSEEEVPPEQQDWSPSLGQKDPETRKMKEGQEEVRTSQQEEQLQGLVDTRDSIFTPSCVRSECDQMDPHQEAILAEHPTLSPLKTSKLQSFRVLLNECLTASAAVEILGAVEETVAEYQEENDLLRRLLGRTPEIKLCRIDSLKFSVSEEEVPPEQQHCEREWSPSLGQKDPETIQINEEQEEVRTSQQEEQLQGLFDTKDSIFTPSCVINECDPEDPLQSLTLPQTQTVENRESDSKLVDLKPSVNVTHLNVTHLKGLYIPCDPPDNQNNASSHKSAVSSDTVGLDSSPALDPSSLLEKHCSKPSTTSRKTHCCRDCGETFALKADLQRHVTLFSKIPSECSSCQKRYNSTCKLKAHVRLCHGGKPYICPVCGKTFKYKRDLPRHMRTHTGENPFVCGDCGKSFNRTDFLNRHKLTHTGEKPFTCGDCGKSLIRKEHLTMHKLTHTKEKPFSCGDCGKIFICKELLTMHKLTHTGEKPFTCGNCKKSFFQKRSLSRHILIHTGEKPFSCGDCGKSFNRKEPLTIHKLKAHVRLCHRGKPCTCPVCGKTFKYKGVLPRHMRIHTGEKPFSCGDCGKNFNNKKHLTRHKVTHTGEKPFSCGDCGKSFNRKESLTMHKLIHTGEKPFTCGNCEKSFIQKRSLSRHILTHTGEKSFSCGDCGKSFIKKWDLRRHMLIHTGEKPFKCGDCGKSFILKGDLRRHMLIHTGEKPFSCGDCGKSFSRKLSLTEHKMSHTGEKPFSCGDCGKSFSRKLSLTEHKLTHTGEKPFSCGDCGKSFNRKRYLNNHKVTHTREKPFSCGDGKSFNRKGHLTIHKLIIN</sequence>
<dbReference type="PROSITE" id="PS50157">
    <property type="entry name" value="ZINC_FINGER_C2H2_2"/>
    <property type="match status" value="16"/>
</dbReference>
<dbReference type="RefSeq" id="XP_045557555.1">
    <property type="nucleotide sequence ID" value="XM_045701599.1"/>
</dbReference>
<feature type="domain" description="C2H2-type" evidence="14">
    <location>
        <begin position="892"/>
        <end position="919"/>
    </location>
</feature>
<dbReference type="InterPro" id="IPR036236">
    <property type="entry name" value="Znf_C2H2_sf"/>
</dbReference>
<dbReference type="SUPFAM" id="SSF57667">
    <property type="entry name" value="beta-beta-alpha zinc fingers"/>
    <property type="match status" value="9"/>
</dbReference>
<feature type="region of interest" description="Disordered" evidence="12">
    <location>
        <begin position="63"/>
        <end position="106"/>
    </location>
</feature>
<gene>
    <name evidence="16" type="primary">LOC106578122</name>
</gene>
<accession>A0ABM3DFG1</accession>
<dbReference type="Pfam" id="PF00096">
    <property type="entry name" value="zf-C2H2"/>
    <property type="match status" value="14"/>
</dbReference>
<feature type="compositionally biased region" description="Basic and acidic residues" evidence="12">
    <location>
        <begin position="231"/>
        <end position="246"/>
    </location>
</feature>
<keyword evidence="13" id="KW-0732">Signal</keyword>
<feature type="domain" description="C2H2-type" evidence="14">
    <location>
        <begin position="976"/>
        <end position="1003"/>
    </location>
</feature>
<feature type="domain" description="C2H2-type" evidence="14">
    <location>
        <begin position="719"/>
        <end position="742"/>
    </location>
</feature>
<evidence type="ECO:0000256" key="2">
    <source>
        <dbReference type="ARBA" id="ARBA00006991"/>
    </source>
</evidence>
<keyword evidence="7" id="KW-0805">Transcription regulation</keyword>
<evidence type="ECO:0000256" key="10">
    <source>
        <dbReference type="ARBA" id="ARBA00023242"/>
    </source>
</evidence>
<organism evidence="15 16">
    <name type="scientific">Salmo salar</name>
    <name type="common">Atlantic salmon</name>
    <dbReference type="NCBI Taxonomy" id="8030"/>
    <lineage>
        <taxon>Eukaryota</taxon>
        <taxon>Metazoa</taxon>
        <taxon>Chordata</taxon>
        <taxon>Craniata</taxon>
        <taxon>Vertebrata</taxon>
        <taxon>Euteleostomi</taxon>
        <taxon>Actinopterygii</taxon>
        <taxon>Neopterygii</taxon>
        <taxon>Teleostei</taxon>
        <taxon>Protacanthopterygii</taxon>
        <taxon>Salmoniformes</taxon>
        <taxon>Salmonidae</taxon>
        <taxon>Salmoninae</taxon>
        <taxon>Salmo</taxon>
    </lineage>
</organism>
<keyword evidence="4" id="KW-0677">Repeat</keyword>
<feature type="domain" description="C2H2-type" evidence="14">
    <location>
        <begin position="663"/>
        <end position="690"/>
    </location>
</feature>
<evidence type="ECO:0000256" key="12">
    <source>
        <dbReference type="SAM" id="MobiDB-lite"/>
    </source>
</evidence>
<keyword evidence="10" id="KW-0539">Nucleus</keyword>
<feature type="domain" description="C2H2-type" evidence="14">
    <location>
        <begin position="551"/>
        <end position="579"/>
    </location>
</feature>
<evidence type="ECO:0000259" key="14">
    <source>
        <dbReference type="PROSITE" id="PS50157"/>
    </source>
</evidence>
<feature type="domain" description="C2H2-type" evidence="14">
    <location>
        <begin position="691"/>
        <end position="718"/>
    </location>
</feature>
<dbReference type="Gene3D" id="3.30.160.60">
    <property type="entry name" value="Classic Zinc Finger"/>
    <property type="match status" value="17"/>
</dbReference>
<evidence type="ECO:0000256" key="5">
    <source>
        <dbReference type="ARBA" id="ARBA00022771"/>
    </source>
</evidence>
<feature type="domain" description="C2H2-type" evidence="14">
    <location>
        <begin position="864"/>
        <end position="891"/>
    </location>
</feature>
<feature type="domain" description="C2H2-type" evidence="14">
    <location>
        <begin position="948"/>
        <end position="975"/>
    </location>
</feature>
<dbReference type="PANTHER" id="PTHR24393:SF15">
    <property type="entry name" value="IP01243P-RELATED"/>
    <property type="match status" value="1"/>
</dbReference>
<feature type="compositionally biased region" description="Basic and acidic residues" evidence="12">
    <location>
        <begin position="84"/>
        <end position="102"/>
    </location>
</feature>
<dbReference type="InterPro" id="IPR013087">
    <property type="entry name" value="Znf_C2H2_type"/>
</dbReference>
<evidence type="ECO:0000256" key="7">
    <source>
        <dbReference type="ARBA" id="ARBA00023015"/>
    </source>
</evidence>
<evidence type="ECO:0000256" key="8">
    <source>
        <dbReference type="ARBA" id="ARBA00023125"/>
    </source>
</evidence>
<evidence type="ECO:0000256" key="9">
    <source>
        <dbReference type="ARBA" id="ARBA00023163"/>
    </source>
</evidence>
<protein>
    <submittedName>
        <fullName evidence="16">Zinc finger protein 135 isoform X2</fullName>
    </submittedName>
</protein>
<feature type="signal peptide" evidence="13">
    <location>
        <begin position="1"/>
        <end position="19"/>
    </location>
</feature>
<name>A0ABM3DFG1_SALSA</name>
<feature type="domain" description="C2H2-type" evidence="14">
    <location>
        <begin position="920"/>
        <end position="947"/>
    </location>
</feature>
<keyword evidence="8" id="KW-0238">DNA-binding</keyword>
<comment type="similarity">
    <text evidence="2">Belongs to the krueppel C2H2-type zinc-finger protein family.</text>
</comment>
<dbReference type="PANTHER" id="PTHR24393">
    <property type="entry name" value="ZINC FINGER PROTEIN"/>
    <property type="match status" value="1"/>
</dbReference>
<evidence type="ECO:0000256" key="11">
    <source>
        <dbReference type="PROSITE-ProRule" id="PRU00042"/>
    </source>
</evidence>
<evidence type="ECO:0000313" key="15">
    <source>
        <dbReference type="Proteomes" id="UP001652741"/>
    </source>
</evidence>
<evidence type="ECO:0000256" key="6">
    <source>
        <dbReference type="ARBA" id="ARBA00022833"/>
    </source>
</evidence>
<keyword evidence="5 11" id="KW-0863">Zinc-finger</keyword>
<dbReference type="PROSITE" id="PS00028">
    <property type="entry name" value="ZINC_FINGER_C2H2_1"/>
    <property type="match status" value="15"/>
</dbReference>
<evidence type="ECO:0000313" key="16">
    <source>
        <dbReference type="RefSeq" id="XP_045557555.1"/>
    </source>
</evidence>
<feature type="region of interest" description="Disordered" evidence="12">
    <location>
        <begin position="214"/>
        <end position="253"/>
    </location>
</feature>